<gene>
    <name evidence="1" type="ORF">LCGC14_2877650</name>
</gene>
<dbReference type="AlphaFoldDB" id="A0A0F9A955"/>
<name>A0A0F9A955_9ZZZZ</name>
<reference evidence="1" key="1">
    <citation type="journal article" date="2015" name="Nature">
        <title>Complex archaea that bridge the gap between prokaryotes and eukaryotes.</title>
        <authorList>
            <person name="Spang A."/>
            <person name="Saw J.H."/>
            <person name="Jorgensen S.L."/>
            <person name="Zaremba-Niedzwiedzka K."/>
            <person name="Martijn J."/>
            <person name="Lind A.E."/>
            <person name="van Eijk R."/>
            <person name="Schleper C."/>
            <person name="Guy L."/>
            <person name="Ettema T.J."/>
        </authorList>
    </citation>
    <scope>NUCLEOTIDE SEQUENCE</scope>
</reference>
<organism evidence="1">
    <name type="scientific">marine sediment metagenome</name>
    <dbReference type="NCBI Taxonomy" id="412755"/>
    <lineage>
        <taxon>unclassified sequences</taxon>
        <taxon>metagenomes</taxon>
        <taxon>ecological metagenomes</taxon>
    </lineage>
</organism>
<accession>A0A0F9A955</accession>
<dbReference type="EMBL" id="LAZR01056037">
    <property type="protein sequence ID" value="KKK75049.1"/>
    <property type="molecule type" value="Genomic_DNA"/>
</dbReference>
<comment type="caution">
    <text evidence="1">The sequence shown here is derived from an EMBL/GenBank/DDBJ whole genome shotgun (WGS) entry which is preliminary data.</text>
</comment>
<proteinExistence type="predicted"/>
<evidence type="ECO:0000313" key="1">
    <source>
        <dbReference type="EMBL" id="KKK75049.1"/>
    </source>
</evidence>
<feature type="non-terminal residue" evidence="1">
    <location>
        <position position="39"/>
    </location>
</feature>
<sequence length="39" mass="4367">MKRYSGLARAASTLHGIPQEERSNFSVPLILWQILAKLA</sequence>
<protein>
    <submittedName>
        <fullName evidence="1">Uncharacterized protein</fullName>
    </submittedName>
</protein>